<keyword evidence="1" id="KW-0175">Coiled coil</keyword>
<evidence type="ECO:0000256" key="2">
    <source>
        <dbReference type="SAM" id="MobiDB-lite"/>
    </source>
</evidence>
<reference evidence="3 4" key="1">
    <citation type="journal article" date="2015" name="Genome Biol. Evol.">
        <title>Phylogenomic analyses indicate that early fungi evolved digesting cell walls of algal ancestors of land plants.</title>
        <authorList>
            <person name="Chang Y."/>
            <person name="Wang S."/>
            <person name="Sekimoto S."/>
            <person name="Aerts A.L."/>
            <person name="Choi C."/>
            <person name="Clum A."/>
            <person name="LaButti K.M."/>
            <person name="Lindquist E.A."/>
            <person name="Yee Ngan C."/>
            <person name="Ohm R.A."/>
            <person name="Salamov A.A."/>
            <person name="Grigoriev I.V."/>
            <person name="Spatafora J.W."/>
            <person name="Berbee M.L."/>
        </authorList>
    </citation>
    <scope>NUCLEOTIDE SEQUENCE [LARGE SCALE GENOMIC DNA]</scope>
    <source>
        <strain evidence="3 4">NRRL 28638</strain>
    </source>
</reference>
<evidence type="ECO:0000313" key="3">
    <source>
        <dbReference type="EMBL" id="KXN67700.1"/>
    </source>
</evidence>
<dbReference type="AlphaFoldDB" id="A0A137NXU7"/>
<evidence type="ECO:0000256" key="1">
    <source>
        <dbReference type="SAM" id="Coils"/>
    </source>
</evidence>
<keyword evidence="4" id="KW-1185">Reference proteome</keyword>
<dbReference type="OrthoDB" id="5568181at2759"/>
<accession>A0A137NXU7</accession>
<name>A0A137NXU7_CONC2</name>
<feature type="compositionally biased region" description="Polar residues" evidence="2">
    <location>
        <begin position="185"/>
        <end position="194"/>
    </location>
</feature>
<feature type="region of interest" description="Disordered" evidence="2">
    <location>
        <begin position="166"/>
        <end position="233"/>
    </location>
</feature>
<gene>
    <name evidence="3" type="ORF">CONCODRAFT_80029</name>
</gene>
<protein>
    <submittedName>
        <fullName evidence="3">Uncharacterized protein</fullName>
    </submittedName>
</protein>
<dbReference type="Gene3D" id="1.20.58.1710">
    <property type="match status" value="1"/>
</dbReference>
<evidence type="ECO:0000313" key="4">
    <source>
        <dbReference type="Proteomes" id="UP000070444"/>
    </source>
</evidence>
<organism evidence="3 4">
    <name type="scientific">Conidiobolus coronatus (strain ATCC 28846 / CBS 209.66 / NRRL 28638)</name>
    <name type="common">Delacroixia coronata</name>
    <dbReference type="NCBI Taxonomy" id="796925"/>
    <lineage>
        <taxon>Eukaryota</taxon>
        <taxon>Fungi</taxon>
        <taxon>Fungi incertae sedis</taxon>
        <taxon>Zoopagomycota</taxon>
        <taxon>Entomophthoromycotina</taxon>
        <taxon>Entomophthoromycetes</taxon>
        <taxon>Entomophthorales</taxon>
        <taxon>Ancylistaceae</taxon>
        <taxon>Conidiobolus</taxon>
    </lineage>
</organism>
<proteinExistence type="predicted"/>
<dbReference type="EMBL" id="KQ964618">
    <property type="protein sequence ID" value="KXN67700.1"/>
    <property type="molecule type" value="Genomic_DNA"/>
</dbReference>
<feature type="coiled-coil region" evidence="1">
    <location>
        <begin position="139"/>
        <end position="166"/>
    </location>
</feature>
<sequence length="233" mass="27138">MDENRLENKLNVQELQSTKLKIAQIRDSLSEFYNMINFNDQQMANWTDVFTKYNILVAKYLNLTDELTNFNYKKLFLHPDQALSEDLQIRAVGTLLRTKQIPQVEDLQMKNIQSCLSQYKELDDSKLPDNDTRVLGDVLARWQQRIKRLNARVEKVLAIFEEARETSQYKRRPEKRPLPSKDSDTSAPTTPTNVEENKDAEQQPPPVKKPNIAVSAPKTLDQMMRWLSQGVKE</sequence>
<feature type="compositionally biased region" description="Basic and acidic residues" evidence="2">
    <location>
        <begin position="175"/>
        <end position="184"/>
    </location>
</feature>
<dbReference type="Proteomes" id="UP000070444">
    <property type="component" value="Unassembled WGS sequence"/>
</dbReference>